<evidence type="ECO:0000256" key="1">
    <source>
        <dbReference type="SAM" id="Phobius"/>
    </source>
</evidence>
<keyword evidence="4" id="KW-1185">Reference proteome</keyword>
<keyword evidence="1" id="KW-0472">Membrane</keyword>
<keyword evidence="1" id="KW-1133">Transmembrane helix</keyword>
<keyword evidence="2" id="KW-0732">Signal</keyword>
<dbReference type="AlphaFoldDB" id="A0AA35TEC1"/>
<evidence type="ECO:0000256" key="2">
    <source>
        <dbReference type="SAM" id="SignalP"/>
    </source>
</evidence>
<gene>
    <name evidence="3" type="ORF">GBAR_LOCUS25519</name>
</gene>
<dbReference type="Proteomes" id="UP001174909">
    <property type="component" value="Unassembled WGS sequence"/>
</dbReference>
<comment type="caution">
    <text evidence="3">The sequence shown here is derived from an EMBL/GenBank/DDBJ whole genome shotgun (WGS) entry which is preliminary data.</text>
</comment>
<evidence type="ECO:0000313" key="4">
    <source>
        <dbReference type="Proteomes" id="UP001174909"/>
    </source>
</evidence>
<reference evidence="3" key="1">
    <citation type="submission" date="2023-03" db="EMBL/GenBank/DDBJ databases">
        <authorList>
            <person name="Steffen K."/>
            <person name="Cardenas P."/>
        </authorList>
    </citation>
    <scope>NUCLEOTIDE SEQUENCE</scope>
</reference>
<evidence type="ECO:0000313" key="3">
    <source>
        <dbReference type="EMBL" id="CAI8046174.1"/>
    </source>
</evidence>
<feature type="chain" id="PRO_5041212605" evidence="2">
    <location>
        <begin position="20"/>
        <end position="279"/>
    </location>
</feature>
<sequence>MPNAWKFMLILTVAQTVFALSYEDLMPKAEFVETPFVYGCESSASMCLFPPEWNTSHALYGVSVDDLYHWVLIVIGNNQQFHNQESCLEGLTYTIVRNGSLFYCISNRTCSYGEVNETMNVVAVIQGKRLGLKEIKMATYDVLQKPLTHAMQVCQNASEAAKSCENAVTAAEACKDNASEATNACNRAYKVAEVCEGEVAQAVDKCETCVSTNTGLASAILFLCGLITILQMVTTVIVVLCVKSSRSETATHVSHTCQCRIQPSKENKTETGQELQQGL</sequence>
<feature type="transmembrane region" description="Helical" evidence="1">
    <location>
        <begin position="216"/>
        <end position="242"/>
    </location>
</feature>
<protein>
    <submittedName>
        <fullName evidence="3">Uncharacterized protein</fullName>
    </submittedName>
</protein>
<accession>A0AA35TEC1</accession>
<keyword evidence="1" id="KW-0812">Transmembrane</keyword>
<organism evidence="3 4">
    <name type="scientific">Geodia barretti</name>
    <name type="common">Barrett's horny sponge</name>
    <dbReference type="NCBI Taxonomy" id="519541"/>
    <lineage>
        <taxon>Eukaryota</taxon>
        <taxon>Metazoa</taxon>
        <taxon>Porifera</taxon>
        <taxon>Demospongiae</taxon>
        <taxon>Heteroscleromorpha</taxon>
        <taxon>Tetractinellida</taxon>
        <taxon>Astrophorina</taxon>
        <taxon>Geodiidae</taxon>
        <taxon>Geodia</taxon>
    </lineage>
</organism>
<proteinExistence type="predicted"/>
<feature type="signal peptide" evidence="2">
    <location>
        <begin position="1"/>
        <end position="19"/>
    </location>
</feature>
<name>A0AA35TEC1_GEOBA</name>
<dbReference type="EMBL" id="CASHTH010003539">
    <property type="protein sequence ID" value="CAI8046174.1"/>
    <property type="molecule type" value="Genomic_DNA"/>
</dbReference>